<dbReference type="HOGENOM" id="CLU_153930_0_0_9"/>
<evidence type="ECO:0000313" key="1">
    <source>
        <dbReference type="EMBL" id="EHM39236.1"/>
    </source>
</evidence>
<dbReference type="InterPro" id="IPR029063">
    <property type="entry name" value="SAM-dependent_MTases_sf"/>
</dbReference>
<dbReference type="InterPro" id="IPR050210">
    <property type="entry name" value="tRNA_Adenine-N(6)_MTase"/>
</dbReference>
<sequence length="125" mass="14188">MSTPLSELFRGASSGREGVRRARHEETATLDDVLRIAAYALKFHGRFRMVHISERLAGILEAMRRYEIEPKILRPVYGRRGKAAKFFLVEGLRGGKEGMVLQEPLITHNNDGTYTDEVLRIYGKA</sequence>
<evidence type="ECO:0000313" key="2">
    <source>
        <dbReference type="Proteomes" id="UP000005481"/>
    </source>
</evidence>
<proteinExistence type="predicted"/>
<accession>G9YIU3</accession>
<dbReference type="PANTHER" id="PTHR47739:SF1">
    <property type="entry name" value="TRNA1(VAL) (ADENINE(37)-N6)-METHYLTRANSFERASE"/>
    <property type="match status" value="1"/>
</dbReference>
<name>G9YIU3_9FIRM</name>
<dbReference type="AlphaFoldDB" id="G9YIU3"/>
<protein>
    <submittedName>
        <fullName evidence="1">Uncharacterized protein</fullName>
    </submittedName>
</protein>
<keyword evidence="2" id="KW-1185">Reference proteome</keyword>
<dbReference type="PANTHER" id="PTHR47739">
    <property type="entry name" value="TRNA1(VAL) (ADENINE(37)-N6)-METHYLTRANSFERASE"/>
    <property type="match status" value="1"/>
</dbReference>
<comment type="caution">
    <text evidence="1">The sequence shown here is derived from an EMBL/GenBank/DDBJ whole genome shotgun (WGS) entry which is preliminary data.</text>
</comment>
<dbReference type="Proteomes" id="UP000005481">
    <property type="component" value="Unassembled WGS sequence"/>
</dbReference>
<dbReference type="STRING" id="861450.HMPREF0080_01587"/>
<dbReference type="Gene3D" id="3.40.50.150">
    <property type="entry name" value="Vaccinia Virus protein VP39"/>
    <property type="match status" value="1"/>
</dbReference>
<dbReference type="eggNOG" id="COG4123">
    <property type="taxonomic scope" value="Bacteria"/>
</dbReference>
<reference evidence="1 2" key="1">
    <citation type="submission" date="2011-08" db="EMBL/GenBank/DDBJ databases">
        <authorList>
            <person name="Weinstock G."/>
            <person name="Sodergren E."/>
            <person name="Clifton S."/>
            <person name="Fulton L."/>
            <person name="Fulton B."/>
            <person name="Courtney L."/>
            <person name="Fronick C."/>
            <person name="Harrison M."/>
            <person name="Strong C."/>
            <person name="Farmer C."/>
            <person name="Delahaunty K."/>
            <person name="Markovic C."/>
            <person name="Hall O."/>
            <person name="Minx P."/>
            <person name="Tomlinson C."/>
            <person name="Mitreva M."/>
            <person name="Hou S."/>
            <person name="Chen J."/>
            <person name="Wollam A."/>
            <person name="Pepin K.H."/>
            <person name="Johnson M."/>
            <person name="Bhonagiri V."/>
            <person name="Zhang X."/>
            <person name="Suruliraj S."/>
            <person name="Warren W."/>
            <person name="Chinwalla A."/>
            <person name="Mardis E.R."/>
            <person name="Wilson R.K."/>
        </authorList>
    </citation>
    <scope>NUCLEOTIDE SEQUENCE [LARGE SCALE GENOMIC DNA]</scope>
    <source>
        <strain evidence="1 2">F0357</strain>
    </source>
</reference>
<organism evidence="1 2">
    <name type="scientific">Anaeroglobus geminatus F0357</name>
    <dbReference type="NCBI Taxonomy" id="861450"/>
    <lineage>
        <taxon>Bacteria</taxon>
        <taxon>Bacillati</taxon>
        <taxon>Bacillota</taxon>
        <taxon>Negativicutes</taxon>
        <taxon>Veillonellales</taxon>
        <taxon>Veillonellaceae</taxon>
        <taxon>Anaeroglobus</taxon>
    </lineage>
</organism>
<dbReference type="EMBL" id="AGCJ01000071">
    <property type="protein sequence ID" value="EHM39236.1"/>
    <property type="molecule type" value="Genomic_DNA"/>
</dbReference>
<gene>
    <name evidence="1" type="ORF">HMPREF0080_01587</name>
</gene>